<feature type="chain" id="PRO_5026726635" evidence="1">
    <location>
        <begin position="19"/>
        <end position="371"/>
    </location>
</feature>
<accession>A0A6M2D4L2</accession>
<reference evidence="2" key="1">
    <citation type="submission" date="2019-09" db="EMBL/GenBank/DDBJ databases">
        <title>Organ-specific transcriptomic study of the physiology of the cattle tick, Rhipicephalus microplus.</title>
        <authorList>
            <person name="Tirloni L."/>
            <person name="Braz G."/>
            <person name="Gandara A.C.P."/>
            <person name="Sabadin G.A."/>
            <person name="da Silva R.M."/>
            <person name="Guizzo M.G."/>
            <person name="Machado J.A."/>
            <person name="Costa E.P."/>
            <person name="Gomes H.F."/>
            <person name="Moraes J."/>
            <person name="Mota M.B.S."/>
            <person name="Mesquita R.D."/>
            <person name="Alvarenga P.H."/>
            <person name="Alves F."/>
            <person name="Seixas A."/>
            <person name="da Fonseca R.N."/>
            <person name="Fogaca A."/>
            <person name="Logullo C."/>
            <person name="Tanaka A."/>
            <person name="Daffre S."/>
            <person name="Termignoni C."/>
            <person name="Vaz I.S.Jr."/>
            <person name="Oliveira P.L."/>
            <person name="Ribeiro J.M."/>
        </authorList>
    </citation>
    <scope>NUCLEOTIDE SEQUENCE</scope>
    <source>
        <strain evidence="2">Porto Alegre</strain>
    </source>
</reference>
<name>A0A6M2D4L2_RHIMP</name>
<evidence type="ECO:0000256" key="1">
    <source>
        <dbReference type="SAM" id="SignalP"/>
    </source>
</evidence>
<sequence length="371" mass="38205">MAAIQVALLLTLAASAIAGNAPYRVVRLGYKYDTPYGAYPIRSAPAVISSPITHVTSTYHSTPVKAALATVPSYSTSYRSGAVVAPYYQAAPATLVAHAPSVATTVHTVPASYAKVTKFNTYQTAPAVVASPAFATYNSAPVITRQYSTSPVYTSSVLGLPNVATTYGTAPYTTKVYHTAPAVATTVRAVPTATGLTKVTGVTYHNAPALATYRSSPVVTGVYQNSPVLTTGPAVTAVVHGFPAVTKVTGHRSSPVVTGVYGASSPVLTAAAPATVTAVHAAPSVAAVHHTSTGVTRVTKADPFHVIDQHTVHTRPLVSTVAHSPVSTVAHVPAYGYGVGALGYTQGLPVYGHNYGYGLDAFGYTAKIHKK</sequence>
<dbReference type="AlphaFoldDB" id="A0A6M2D4L2"/>
<dbReference type="OrthoDB" id="10437699at2759"/>
<protein>
    <submittedName>
        <fullName evidence="2">Putative conserved secreted protein fat body overexpressed</fullName>
    </submittedName>
</protein>
<keyword evidence="1" id="KW-0732">Signal</keyword>
<dbReference type="VEuPathDB" id="VectorBase:LOC119160228"/>
<dbReference type="PANTHER" id="PTHR33289">
    <property type="entry name" value="ANCHORAGE SUBUNIT, PUTATIVE-RELATED"/>
    <property type="match status" value="1"/>
</dbReference>
<proteinExistence type="predicted"/>
<organism evidence="2">
    <name type="scientific">Rhipicephalus microplus</name>
    <name type="common">Cattle tick</name>
    <name type="synonym">Boophilus microplus</name>
    <dbReference type="NCBI Taxonomy" id="6941"/>
    <lineage>
        <taxon>Eukaryota</taxon>
        <taxon>Metazoa</taxon>
        <taxon>Ecdysozoa</taxon>
        <taxon>Arthropoda</taxon>
        <taxon>Chelicerata</taxon>
        <taxon>Arachnida</taxon>
        <taxon>Acari</taxon>
        <taxon>Parasitiformes</taxon>
        <taxon>Ixodida</taxon>
        <taxon>Ixodoidea</taxon>
        <taxon>Ixodidae</taxon>
        <taxon>Rhipicephalinae</taxon>
        <taxon>Rhipicephalus</taxon>
        <taxon>Boophilus</taxon>
    </lineage>
</organism>
<feature type="signal peptide" evidence="1">
    <location>
        <begin position="1"/>
        <end position="18"/>
    </location>
</feature>
<dbReference type="PANTHER" id="PTHR33289:SF2">
    <property type="entry name" value="ANCHORAGE SUBUNIT, PUTATIVE-RELATED"/>
    <property type="match status" value="1"/>
</dbReference>
<dbReference type="EMBL" id="GHWJ01008199">
    <property type="protein sequence ID" value="NOV40936.1"/>
    <property type="molecule type" value="Transcribed_RNA"/>
</dbReference>
<evidence type="ECO:0000313" key="2">
    <source>
        <dbReference type="EMBL" id="NOV40936.1"/>
    </source>
</evidence>